<keyword evidence="1" id="KW-1133">Transmembrane helix</keyword>
<gene>
    <name evidence="2" type="ORF">MIZ01_2372</name>
</gene>
<feature type="transmembrane region" description="Helical" evidence="1">
    <location>
        <begin position="12"/>
        <end position="34"/>
    </location>
</feature>
<keyword evidence="1" id="KW-0812">Transmembrane</keyword>
<dbReference type="SUPFAM" id="SSF54523">
    <property type="entry name" value="Pili subunits"/>
    <property type="match status" value="1"/>
</dbReference>
<sequence length="292" mass="30590">MSAPCKSQSGFTLVEMIVVIVITGIIGGMVAIFLRAPVQGYMDSTRRAEMTNIADTALRRLARDLHAAVPNSVRLPSPAGSSYFEFMPTRDGGRYRVNPTGGSGSCGAAGDDLDFTVADTCFEIVGSPITFYSGDAVVIGSTQSDGSLPYQAVTSANGVRRMLAAAGVGTNGFVKIVSTVPFPASSELDGRRFAVVPYDQQAVTYACLNPGTDANGDGTGTLTRYWAYGFKVTQLAPPLAGASAILADKVSACNFVYNTSNARNSLVAVSLTITRGGESVSLYQEIHVNNIP</sequence>
<dbReference type="Gene3D" id="3.30.700.10">
    <property type="entry name" value="Glycoprotein, Type 4 Pilin"/>
    <property type="match status" value="1"/>
</dbReference>
<dbReference type="Pfam" id="PF07963">
    <property type="entry name" value="N_methyl"/>
    <property type="match status" value="1"/>
</dbReference>
<organism evidence="2 3">
    <name type="scientific">Sideroxyarcus emersonii</name>
    <dbReference type="NCBI Taxonomy" id="2764705"/>
    <lineage>
        <taxon>Bacteria</taxon>
        <taxon>Pseudomonadati</taxon>
        <taxon>Pseudomonadota</taxon>
        <taxon>Betaproteobacteria</taxon>
        <taxon>Nitrosomonadales</taxon>
        <taxon>Gallionellaceae</taxon>
        <taxon>Sideroxyarcus</taxon>
    </lineage>
</organism>
<keyword evidence="3" id="KW-1185">Reference proteome</keyword>
<accession>A0AAN2C084</accession>
<dbReference type="InterPro" id="IPR012902">
    <property type="entry name" value="N_methyl_site"/>
</dbReference>
<dbReference type="AlphaFoldDB" id="A0AAN2C084"/>
<dbReference type="RefSeq" id="WP_237247084.1">
    <property type="nucleotide sequence ID" value="NZ_AP023423.1"/>
</dbReference>
<dbReference type="KEGG" id="seme:MIZ01_2372"/>
<evidence type="ECO:0000256" key="1">
    <source>
        <dbReference type="SAM" id="Phobius"/>
    </source>
</evidence>
<keyword evidence="1" id="KW-0472">Membrane</keyword>
<dbReference type="Proteomes" id="UP001320326">
    <property type="component" value="Chromosome"/>
</dbReference>
<dbReference type="PROSITE" id="PS00409">
    <property type="entry name" value="PROKAR_NTER_METHYL"/>
    <property type="match status" value="1"/>
</dbReference>
<protein>
    <submittedName>
        <fullName evidence="2">Uncharacterized protein</fullName>
    </submittedName>
</protein>
<dbReference type="InterPro" id="IPR045584">
    <property type="entry name" value="Pilin-like"/>
</dbReference>
<reference evidence="2 3" key="1">
    <citation type="journal article" date="2022" name="Int. J. Syst. Evol. Microbiol.">
        <title>&lt;i&gt;Sideroxyarcus emersonii&lt;/i&gt; gen. nov. sp. nov., a neutrophilic, microaerobic iron- and thiosulfate-oxidizing bacterium isolated from iron-rich wetland sediment.</title>
        <authorList>
            <person name="Kato S."/>
            <person name="Itoh T."/>
            <person name="Iino T."/>
            <person name="Ohkuma M."/>
        </authorList>
    </citation>
    <scope>NUCLEOTIDE SEQUENCE [LARGE SCALE GENOMIC DNA]</scope>
    <source>
        <strain evidence="2 3">MIZ01</strain>
    </source>
</reference>
<evidence type="ECO:0000313" key="2">
    <source>
        <dbReference type="EMBL" id="BCK88567.1"/>
    </source>
</evidence>
<name>A0AAN2C084_9PROT</name>
<evidence type="ECO:0000313" key="3">
    <source>
        <dbReference type="Proteomes" id="UP001320326"/>
    </source>
</evidence>
<dbReference type="EMBL" id="AP023423">
    <property type="protein sequence ID" value="BCK88567.1"/>
    <property type="molecule type" value="Genomic_DNA"/>
</dbReference>
<dbReference type="NCBIfam" id="TIGR02532">
    <property type="entry name" value="IV_pilin_GFxxxE"/>
    <property type="match status" value="1"/>
</dbReference>
<proteinExistence type="predicted"/>